<dbReference type="Proteomes" id="UP000282323">
    <property type="component" value="Unassembled WGS sequence"/>
</dbReference>
<dbReference type="Pfam" id="PF24034">
    <property type="entry name" value="DUF7343"/>
    <property type="match status" value="1"/>
</dbReference>
<protein>
    <recommendedName>
        <fullName evidence="7">DUF4897 domain-containing protein</fullName>
    </recommendedName>
</protein>
<keyword evidence="2" id="KW-1133">Transmembrane helix</keyword>
<dbReference type="Pfam" id="PF24036">
    <property type="entry name" value="DUF7345"/>
    <property type="match status" value="1"/>
</dbReference>
<evidence type="ECO:0000313" key="6">
    <source>
        <dbReference type="Proteomes" id="UP000282323"/>
    </source>
</evidence>
<sequence length="376" mass="41537">MNRRQSGTVTVRPGWIVRLVLFVLASSIVMSGSASIVGATDDRTRDAVQTSEPASISSSTPEDVDADQVRMDVELLENGSAQWTVEFFVRLEDEESIEAFESIRDDIDEDPEPYLTRFADRIDTTVAAAGDATDREMAIDGFAVETDRQTVGRDFGIVRYTFDWHGFAAVDESVLQAGDAIEGLYLEEGSRLLIAWPEDYELASASPEPDERRDHATIWYGSQTDFISGEPEIVLSSGSTGQSLRTLAIGIVVFGASALGGGLWYRRKRNASEDGKAGDHRELSTGKSTAGETVDDDRTLPEEFLSNEERVLRLLETKGGRIKQQDVVSELEWTDAKTSKVVSGLREDGKLESFRLGRENVLTLPERNEDDHESED</sequence>
<evidence type="ECO:0000256" key="2">
    <source>
        <dbReference type="SAM" id="Phobius"/>
    </source>
</evidence>
<evidence type="ECO:0000259" key="3">
    <source>
        <dbReference type="Pfam" id="PF24034"/>
    </source>
</evidence>
<keyword evidence="2" id="KW-0812">Transmembrane</keyword>
<feature type="domain" description="DUF7345" evidence="4">
    <location>
        <begin position="73"/>
        <end position="200"/>
    </location>
</feature>
<keyword evidence="2" id="KW-0472">Membrane</keyword>
<evidence type="ECO:0000256" key="1">
    <source>
        <dbReference type="SAM" id="MobiDB-lite"/>
    </source>
</evidence>
<dbReference type="OrthoDB" id="27885at2157"/>
<feature type="region of interest" description="Disordered" evidence="1">
    <location>
        <begin position="40"/>
        <end position="64"/>
    </location>
</feature>
<reference evidence="5 6" key="1">
    <citation type="submission" date="2018-10" db="EMBL/GenBank/DDBJ databases">
        <title>Natrarchaeobius chitinivorans gen. nov., sp. nov., and Natrarchaeobius haloalkaliphilus sp. nov., alkaliphilic, chitin-utilizing haloarchaea from hypersaline alkaline lakes.</title>
        <authorList>
            <person name="Sorokin D.Y."/>
            <person name="Elcheninov A.G."/>
            <person name="Kostrikina N.A."/>
            <person name="Bale N.J."/>
            <person name="Sinninghe Damste J.S."/>
            <person name="Khijniak T.V."/>
            <person name="Kublanov I.V."/>
            <person name="Toshchakov S.V."/>
        </authorList>
    </citation>
    <scope>NUCLEOTIDE SEQUENCE [LARGE SCALE GENOMIC DNA]</scope>
    <source>
        <strain evidence="5 6">AArcht4T</strain>
    </source>
</reference>
<dbReference type="InterPro" id="IPR055769">
    <property type="entry name" value="DUF7345"/>
</dbReference>
<dbReference type="InterPro" id="IPR055767">
    <property type="entry name" value="DUF7343"/>
</dbReference>
<comment type="caution">
    <text evidence="5">The sequence shown here is derived from an EMBL/GenBank/DDBJ whole genome shotgun (WGS) entry which is preliminary data.</text>
</comment>
<dbReference type="AlphaFoldDB" id="A0A3N6PE11"/>
<keyword evidence="6" id="KW-1185">Reference proteome</keyword>
<feature type="compositionally biased region" description="Polar residues" evidence="1">
    <location>
        <begin position="47"/>
        <end position="61"/>
    </location>
</feature>
<feature type="compositionally biased region" description="Basic and acidic residues" evidence="1">
    <location>
        <begin position="274"/>
        <end position="284"/>
    </location>
</feature>
<evidence type="ECO:0000313" key="5">
    <source>
        <dbReference type="EMBL" id="RQG95395.1"/>
    </source>
</evidence>
<gene>
    <name evidence="5" type="ORF">EA473_07985</name>
</gene>
<feature type="region of interest" description="Disordered" evidence="1">
    <location>
        <begin position="274"/>
        <end position="300"/>
    </location>
</feature>
<evidence type="ECO:0008006" key="7">
    <source>
        <dbReference type="Google" id="ProtNLM"/>
    </source>
</evidence>
<organism evidence="5 6">
    <name type="scientific">Natrarchaeobius chitinivorans</name>
    <dbReference type="NCBI Taxonomy" id="1679083"/>
    <lineage>
        <taxon>Archaea</taxon>
        <taxon>Methanobacteriati</taxon>
        <taxon>Methanobacteriota</taxon>
        <taxon>Stenosarchaea group</taxon>
        <taxon>Halobacteria</taxon>
        <taxon>Halobacteriales</taxon>
        <taxon>Natrialbaceae</taxon>
        <taxon>Natrarchaeobius</taxon>
    </lineage>
</organism>
<dbReference type="EMBL" id="REGA01000005">
    <property type="protein sequence ID" value="RQG95395.1"/>
    <property type="molecule type" value="Genomic_DNA"/>
</dbReference>
<accession>A0A3N6PE11</accession>
<feature type="transmembrane region" description="Helical" evidence="2">
    <location>
        <begin position="247"/>
        <end position="265"/>
    </location>
</feature>
<proteinExistence type="predicted"/>
<name>A0A3N6PE11_NATCH</name>
<evidence type="ECO:0000259" key="4">
    <source>
        <dbReference type="Pfam" id="PF24036"/>
    </source>
</evidence>
<feature type="domain" description="DUF7343" evidence="3">
    <location>
        <begin position="305"/>
        <end position="365"/>
    </location>
</feature>